<evidence type="ECO:0000256" key="2">
    <source>
        <dbReference type="ARBA" id="ARBA00023125"/>
    </source>
</evidence>
<dbReference type="InterPro" id="IPR028082">
    <property type="entry name" value="Peripla_BP_I"/>
</dbReference>
<organism evidence="5 6">
    <name type="scientific">Candidatus Nesterenkonia stercoripullorum</name>
    <dbReference type="NCBI Taxonomy" id="2838701"/>
    <lineage>
        <taxon>Bacteria</taxon>
        <taxon>Bacillati</taxon>
        <taxon>Actinomycetota</taxon>
        <taxon>Actinomycetes</taxon>
        <taxon>Micrococcales</taxon>
        <taxon>Micrococcaceae</taxon>
        <taxon>Nesterenkonia</taxon>
    </lineage>
</organism>
<evidence type="ECO:0000259" key="4">
    <source>
        <dbReference type="PROSITE" id="PS50932"/>
    </source>
</evidence>
<dbReference type="CDD" id="cd01392">
    <property type="entry name" value="HTH_LacI"/>
    <property type="match status" value="1"/>
</dbReference>
<keyword evidence="3" id="KW-0804">Transcription</keyword>
<dbReference type="InterPro" id="IPR000843">
    <property type="entry name" value="HTH_LacI"/>
</dbReference>
<dbReference type="GO" id="GO:0003700">
    <property type="term" value="F:DNA-binding transcription factor activity"/>
    <property type="evidence" value="ECO:0007669"/>
    <property type="project" value="TreeGrafter"/>
</dbReference>
<reference evidence="5" key="2">
    <citation type="submission" date="2021-04" db="EMBL/GenBank/DDBJ databases">
        <authorList>
            <person name="Gilroy R."/>
        </authorList>
    </citation>
    <scope>NUCLEOTIDE SEQUENCE</scope>
    <source>
        <strain evidence="5">ChiHejej3B27-3195</strain>
    </source>
</reference>
<dbReference type="CDD" id="cd06267">
    <property type="entry name" value="PBP1_LacI_sugar_binding-like"/>
    <property type="match status" value="1"/>
</dbReference>
<dbReference type="Gene3D" id="3.40.50.2300">
    <property type="match status" value="2"/>
</dbReference>
<dbReference type="EMBL" id="DXGD01000028">
    <property type="protein sequence ID" value="HIW98637.1"/>
    <property type="molecule type" value="Genomic_DNA"/>
</dbReference>
<protein>
    <submittedName>
        <fullName evidence="5">LacI family transcriptional regulator</fullName>
    </submittedName>
</protein>
<keyword evidence="1" id="KW-0805">Transcription regulation</keyword>
<evidence type="ECO:0000256" key="1">
    <source>
        <dbReference type="ARBA" id="ARBA00023015"/>
    </source>
</evidence>
<dbReference type="Pfam" id="PF13377">
    <property type="entry name" value="Peripla_BP_3"/>
    <property type="match status" value="1"/>
</dbReference>
<comment type="caution">
    <text evidence="5">The sequence shown here is derived from an EMBL/GenBank/DDBJ whole genome shotgun (WGS) entry which is preliminary data.</text>
</comment>
<name>A0A9D1S0A1_9MICC</name>
<proteinExistence type="predicted"/>
<dbReference type="PROSITE" id="PS50932">
    <property type="entry name" value="HTH_LACI_2"/>
    <property type="match status" value="1"/>
</dbReference>
<evidence type="ECO:0000313" key="6">
    <source>
        <dbReference type="Proteomes" id="UP000824151"/>
    </source>
</evidence>
<dbReference type="InterPro" id="IPR010982">
    <property type="entry name" value="Lambda_DNA-bd_dom_sf"/>
</dbReference>
<dbReference type="SUPFAM" id="SSF53822">
    <property type="entry name" value="Periplasmic binding protein-like I"/>
    <property type="match status" value="1"/>
</dbReference>
<reference evidence="5" key="1">
    <citation type="journal article" date="2021" name="PeerJ">
        <title>Extensive microbial diversity within the chicken gut microbiome revealed by metagenomics and culture.</title>
        <authorList>
            <person name="Gilroy R."/>
            <person name="Ravi A."/>
            <person name="Getino M."/>
            <person name="Pursley I."/>
            <person name="Horton D.L."/>
            <person name="Alikhan N.F."/>
            <person name="Baker D."/>
            <person name="Gharbi K."/>
            <person name="Hall N."/>
            <person name="Watson M."/>
            <person name="Adriaenssens E.M."/>
            <person name="Foster-Nyarko E."/>
            <person name="Jarju S."/>
            <person name="Secka A."/>
            <person name="Antonio M."/>
            <person name="Oren A."/>
            <person name="Chaudhuri R.R."/>
            <person name="La Ragione R."/>
            <person name="Hildebrand F."/>
            <person name="Pallen M.J."/>
        </authorList>
    </citation>
    <scope>NUCLEOTIDE SEQUENCE</scope>
    <source>
        <strain evidence="5">ChiHejej3B27-3195</strain>
    </source>
</reference>
<dbReference type="GO" id="GO:0000976">
    <property type="term" value="F:transcription cis-regulatory region binding"/>
    <property type="evidence" value="ECO:0007669"/>
    <property type="project" value="TreeGrafter"/>
</dbReference>
<dbReference type="Proteomes" id="UP000824151">
    <property type="component" value="Unassembled WGS sequence"/>
</dbReference>
<dbReference type="InterPro" id="IPR046335">
    <property type="entry name" value="LacI/GalR-like_sensor"/>
</dbReference>
<gene>
    <name evidence="5" type="ORF">H9871_00680</name>
</gene>
<dbReference type="SMART" id="SM00354">
    <property type="entry name" value="HTH_LACI"/>
    <property type="match status" value="1"/>
</dbReference>
<dbReference type="SUPFAM" id="SSF47413">
    <property type="entry name" value="lambda repressor-like DNA-binding domains"/>
    <property type="match status" value="1"/>
</dbReference>
<evidence type="ECO:0000313" key="5">
    <source>
        <dbReference type="EMBL" id="HIW98637.1"/>
    </source>
</evidence>
<dbReference type="PANTHER" id="PTHR30146:SF109">
    <property type="entry name" value="HTH-TYPE TRANSCRIPTIONAL REGULATOR GALS"/>
    <property type="match status" value="1"/>
</dbReference>
<accession>A0A9D1S0A1</accession>
<dbReference type="AlphaFoldDB" id="A0A9D1S0A1"/>
<dbReference type="Gene3D" id="1.10.260.40">
    <property type="entry name" value="lambda repressor-like DNA-binding domains"/>
    <property type="match status" value="1"/>
</dbReference>
<dbReference type="Pfam" id="PF00356">
    <property type="entry name" value="LacI"/>
    <property type="match status" value="1"/>
</dbReference>
<keyword evidence="2" id="KW-0238">DNA-binding</keyword>
<dbReference type="PROSITE" id="PS00356">
    <property type="entry name" value="HTH_LACI_1"/>
    <property type="match status" value="1"/>
</dbReference>
<feature type="domain" description="HTH lacI-type" evidence="4">
    <location>
        <begin position="8"/>
        <end position="62"/>
    </location>
</feature>
<sequence length="352" mass="37608">MAQSRPRATMKDVARLADVSPKTVSNVLTRAVTVSPATRARVEAAMGELDFVPNYSARGLRNGRTGMIGVALADLATPFSASISHHLIDAAHSRGLAVQMEETASDPQREHDLVTRAQTHLVDGLILNPVRLKDSVVEHLQHLPPLVLIGEVEQHRTDRVYVASRRASREITGHVIDQGARKVVALGTSGALDAGATATKDERTQGYVEALTEAGLPVLPELQASAPAWTIAGGAAGVRRLIDQSVEFDAVVAFTDSLALGALHALHAAGVQVPGQVLVTGFDDVEHAAFVEPPLTTVHFDHQAYAEAAMELLHTRIENRSLAPRAVKIEHTLAVRRSSSGRPEGFPSQRGE</sequence>
<dbReference type="PANTHER" id="PTHR30146">
    <property type="entry name" value="LACI-RELATED TRANSCRIPTIONAL REPRESSOR"/>
    <property type="match status" value="1"/>
</dbReference>
<evidence type="ECO:0000256" key="3">
    <source>
        <dbReference type="ARBA" id="ARBA00023163"/>
    </source>
</evidence>